<dbReference type="GO" id="GO:0004879">
    <property type="term" value="F:nuclear receptor activity"/>
    <property type="evidence" value="ECO:0007669"/>
    <property type="project" value="InterPro"/>
</dbReference>
<comment type="subcellular location">
    <subcellularLocation>
        <location evidence="1">Nucleus</location>
    </subcellularLocation>
</comment>
<dbReference type="GO" id="GO:0005667">
    <property type="term" value="C:transcription regulator complex"/>
    <property type="evidence" value="ECO:0007669"/>
    <property type="project" value="TreeGrafter"/>
</dbReference>
<dbReference type="GO" id="GO:0035259">
    <property type="term" value="F:nuclear glucocorticoid receptor binding"/>
    <property type="evidence" value="ECO:0007669"/>
    <property type="project" value="TreeGrafter"/>
</dbReference>
<dbReference type="GO" id="GO:0071376">
    <property type="term" value="P:cellular response to corticotropin-releasing hormone stimulus"/>
    <property type="evidence" value="ECO:0007669"/>
    <property type="project" value="TreeGrafter"/>
</dbReference>
<proteinExistence type="predicted"/>
<accession>A0A8S2V3A6</accession>
<dbReference type="InterPro" id="IPR003070">
    <property type="entry name" value="NR4A1-3"/>
</dbReference>
<evidence type="ECO:0000256" key="1">
    <source>
        <dbReference type="ARBA" id="ARBA00004123"/>
    </source>
</evidence>
<protein>
    <submittedName>
        <fullName evidence="3">Uncharacterized protein</fullName>
    </submittedName>
</protein>
<dbReference type="PRINTS" id="PR01284">
    <property type="entry name" value="NUCLEARECPTR"/>
</dbReference>
<dbReference type="EMBL" id="CAJOBA010064253">
    <property type="protein sequence ID" value="CAF4351082.1"/>
    <property type="molecule type" value="Genomic_DNA"/>
</dbReference>
<dbReference type="GO" id="GO:0005634">
    <property type="term" value="C:nucleus"/>
    <property type="evidence" value="ECO:0007669"/>
    <property type="project" value="UniProtKB-SubCell"/>
</dbReference>
<dbReference type="GO" id="GO:0000978">
    <property type="term" value="F:RNA polymerase II cis-regulatory region sequence-specific DNA binding"/>
    <property type="evidence" value="ECO:0007669"/>
    <property type="project" value="TreeGrafter"/>
</dbReference>
<evidence type="ECO:0000313" key="4">
    <source>
        <dbReference type="Proteomes" id="UP000682733"/>
    </source>
</evidence>
<gene>
    <name evidence="2" type="ORF">OVA965_LOCUS39730</name>
    <name evidence="3" type="ORF">TMI583_LOCUS41078</name>
</gene>
<feature type="non-terminal residue" evidence="3">
    <location>
        <position position="1"/>
    </location>
</feature>
<dbReference type="PANTHER" id="PTHR24085:SF4">
    <property type="entry name" value="NUCLEAR HORMONE RECEPTOR HR38-RELATED"/>
    <property type="match status" value="1"/>
</dbReference>
<dbReference type="AlphaFoldDB" id="A0A8S2V3A6"/>
<dbReference type="PANTHER" id="PTHR24085">
    <property type="entry name" value="NUCLEAR HORMONE RECEPTOR"/>
    <property type="match status" value="1"/>
</dbReference>
<dbReference type="Proteomes" id="UP000682733">
    <property type="component" value="Unassembled WGS sequence"/>
</dbReference>
<reference evidence="3" key="1">
    <citation type="submission" date="2021-02" db="EMBL/GenBank/DDBJ databases">
        <authorList>
            <person name="Nowell W R."/>
        </authorList>
    </citation>
    <scope>NUCLEOTIDE SEQUENCE</scope>
</reference>
<name>A0A8S2V3A6_9BILA</name>
<dbReference type="EMBL" id="CAJNOK010041669">
    <property type="protein sequence ID" value="CAF1559600.1"/>
    <property type="molecule type" value="Genomic_DNA"/>
</dbReference>
<sequence length="153" mass="17866">FDMKFKLCNREEKQQSPEKVPSNQLCAVCMDVAQCQHYSVRTFVRTDLLKGRRGRLPSKLKSPHTKLHPNSLQTQIIRIYNDSIPSTTCLDYSTYQPVISKANLCEEKRIVYEALLQSCEIIKEWCDKFCLFYLINLTECHRLLSNSLFDLIV</sequence>
<evidence type="ECO:0000313" key="3">
    <source>
        <dbReference type="EMBL" id="CAF4351082.1"/>
    </source>
</evidence>
<dbReference type="Proteomes" id="UP000677228">
    <property type="component" value="Unassembled WGS sequence"/>
</dbReference>
<evidence type="ECO:0000313" key="2">
    <source>
        <dbReference type="EMBL" id="CAF1559600.1"/>
    </source>
</evidence>
<feature type="non-terminal residue" evidence="3">
    <location>
        <position position="153"/>
    </location>
</feature>
<comment type="caution">
    <text evidence="3">The sequence shown here is derived from an EMBL/GenBank/DDBJ whole genome shotgun (WGS) entry which is preliminary data.</text>
</comment>
<organism evidence="3 4">
    <name type="scientific">Didymodactylos carnosus</name>
    <dbReference type="NCBI Taxonomy" id="1234261"/>
    <lineage>
        <taxon>Eukaryota</taxon>
        <taxon>Metazoa</taxon>
        <taxon>Spiralia</taxon>
        <taxon>Gnathifera</taxon>
        <taxon>Rotifera</taxon>
        <taxon>Eurotatoria</taxon>
        <taxon>Bdelloidea</taxon>
        <taxon>Philodinida</taxon>
        <taxon>Philodinidae</taxon>
        <taxon>Didymodactylos</taxon>
    </lineage>
</organism>